<feature type="region of interest" description="Disordered" evidence="6">
    <location>
        <begin position="109"/>
        <end position="141"/>
    </location>
</feature>
<dbReference type="SMART" id="SM00774">
    <property type="entry name" value="WRKY"/>
    <property type="match status" value="1"/>
</dbReference>
<accession>A0AAP0F0Q1</accession>
<protein>
    <recommendedName>
        <fullName evidence="7">WRKY domain-containing protein</fullName>
    </recommendedName>
</protein>
<keyword evidence="9" id="KW-1185">Reference proteome</keyword>
<proteinExistence type="predicted"/>
<dbReference type="Gene3D" id="2.20.25.80">
    <property type="entry name" value="WRKY domain"/>
    <property type="match status" value="1"/>
</dbReference>
<dbReference type="SUPFAM" id="SSF118290">
    <property type="entry name" value="WRKY DNA-binding domain"/>
    <property type="match status" value="1"/>
</dbReference>
<dbReference type="EMBL" id="JBBNAF010000011">
    <property type="protein sequence ID" value="KAK9099443.1"/>
    <property type="molecule type" value="Genomic_DNA"/>
</dbReference>
<dbReference type="InterPro" id="IPR003657">
    <property type="entry name" value="WRKY_dom"/>
</dbReference>
<dbReference type="GO" id="GO:0043565">
    <property type="term" value="F:sequence-specific DNA binding"/>
    <property type="evidence" value="ECO:0007669"/>
    <property type="project" value="InterPro"/>
</dbReference>
<evidence type="ECO:0000313" key="8">
    <source>
        <dbReference type="EMBL" id="KAK9099443.1"/>
    </source>
</evidence>
<dbReference type="GO" id="GO:0005634">
    <property type="term" value="C:nucleus"/>
    <property type="evidence" value="ECO:0007669"/>
    <property type="project" value="UniProtKB-SubCell"/>
</dbReference>
<feature type="region of interest" description="Disordered" evidence="6">
    <location>
        <begin position="20"/>
        <end position="47"/>
    </location>
</feature>
<dbReference type="PANTHER" id="PTHR31221">
    <property type="entry name" value="WRKY TRANSCRIPTION FACTOR PROTEIN 1-RELATED"/>
    <property type="match status" value="1"/>
</dbReference>
<name>A0AAP0F0Q1_9MAGN</name>
<dbReference type="InterPro" id="IPR036576">
    <property type="entry name" value="WRKY_dom_sf"/>
</dbReference>
<evidence type="ECO:0000259" key="7">
    <source>
        <dbReference type="PROSITE" id="PS50811"/>
    </source>
</evidence>
<feature type="domain" description="WRKY" evidence="7">
    <location>
        <begin position="148"/>
        <end position="213"/>
    </location>
</feature>
<evidence type="ECO:0000256" key="3">
    <source>
        <dbReference type="ARBA" id="ARBA00023125"/>
    </source>
</evidence>
<feature type="compositionally biased region" description="Basic and acidic residues" evidence="6">
    <location>
        <begin position="127"/>
        <end position="141"/>
    </location>
</feature>
<evidence type="ECO:0000256" key="6">
    <source>
        <dbReference type="SAM" id="MobiDB-lite"/>
    </source>
</evidence>
<keyword evidence="4" id="KW-0804">Transcription</keyword>
<dbReference type="InterPro" id="IPR044810">
    <property type="entry name" value="WRKY_plant"/>
</dbReference>
<gene>
    <name evidence="8" type="ORF">Syun_026488</name>
</gene>
<dbReference type="PROSITE" id="PS50811">
    <property type="entry name" value="WRKY"/>
    <property type="match status" value="1"/>
</dbReference>
<evidence type="ECO:0000313" key="9">
    <source>
        <dbReference type="Proteomes" id="UP001420932"/>
    </source>
</evidence>
<evidence type="ECO:0000256" key="1">
    <source>
        <dbReference type="ARBA" id="ARBA00004123"/>
    </source>
</evidence>
<comment type="subcellular location">
    <subcellularLocation>
        <location evidence="1">Nucleus</location>
    </subcellularLocation>
</comment>
<evidence type="ECO:0000256" key="2">
    <source>
        <dbReference type="ARBA" id="ARBA00023015"/>
    </source>
</evidence>
<dbReference type="Proteomes" id="UP001420932">
    <property type="component" value="Unassembled WGS sequence"/>
</dbReference>
<comment type="caution">
    <text evidence="8">The sequence shown here is derived from an EMBL/GenBank/DDBJ whole genome shotgun (WGS) entry which is preliminary data.</text>
</comment>
<evidence type="ECO:0000256" key="4">
    <source>
        <dbReference type="ARBA" id="ARBA00023163"/>
    </source>
</evidence>
<dbReference type="FunFam" id="2.20.25.80:FF:000003">
    <property type="entry name" value="WRKY transcription factor 57"/>
    <property type="match status" value="1"/>
</dbReference>
<keyword evidence="3" id="KW-0238">DNA-binding</keyword>
<keyword evidence="5" id="KW-0539">Nucleus</keyword>
<dbReference type="GO" id="GO:0003700">
    <property type="term" value="F:DNA-binding transcription factor activity"/>
    <property type="evidence" value="ECO:0007669"/>
    <property type="project" value="InterPro"/>
</dbReference>
<dbReference type="AlphaFoldDB" id="A0AAP0F0Q1"/>
<reference evidence="8 9" key="1">
    <citation type="submission" date="2024-01" db="EMBL/GenBank/DDBJ databases">
        <title>Genome assemblies of Stephania.</title>
        <authorList>
            <person name="Yang L."/>
        </authorList>
    </citation>
    <scope>NUCLEOTIDE SEQUENCE [LARGE SCALE GENOMIC DNA]</scope>
    <source>
        <strain evidence="8">YNDBR</strain>
        <tissue evidence="8">Leaf</tissue>
    </source>
</reference>
<dbReference type="PANTHER" id="PTHR31221:SF112">
    <property type="entry name" value="WRKY TRANSCRIPTION FACTOR 50-RELATED"/>
    <property type="match status" value="1"/>
</dbReference>
<keyword evidence="2" id="KW-0805">Transcription regulation</keyword>
<evidence type="ECO:0000256" key="5">
    <source>
        <dbReference type="ARBA" id="ARBA00023242"/>
    </source>
</evidence>
<sequence>MSSSSSASFPFHSNYFMNFLNNDNEGDEDNDGGDDRSTAPASSNEFHNMDDFWLHDDQDYTNYYDDYEVHGDDHAMASIYQSPHPTITIKPTAACSGSMTAGNIDSGGTTTIAGVGLDHSPSSNRSDGGEREKTKKESKSRVAFRTKSEREILDDGFKWRKYGKKMVKNSPNPRNYYRCSIDGCPVKKRVERDGDDPSYVITTYEGVHTHESFSF</sequence>
<organism evidence="8 9">
    <name type="scientific">Stephania yunnanensis</name>
    <dbReference type="NCBI Taxonomy" id="152371"/>
    <lineage>
        <taxon>Eukaryota</taxon>
        <taxon>Viridiplantae</taxon>
        <taxon>Streptophyta</taxon>
        <taxon>Embryophyta</taxon>
        <taxon>Tracheophyta</taxon>
        <taxon>Spermatophyta</taxon>
        <taxon>Magnoliopsida</taxon>
        <taxon>Ranunculales</taxon>
        <taxon>Menispermaceae</taxon>
        <taxon>Menispermoideae</taxon>
        <taxon>Cissampelideae</taxon>
        <taxon>Stephania</taxon>
    </lineage>
</organism>
<dbReference type="Pfam" id="PF03106">
    <property type="entry name" value="WRKY"/>
    <property type="match status" value="1"/>
</dbReference>